<keyword evidence="3 7" id="KW-0349">Heme</keyword>
<dbReference type="GO" id="GO:0020037">
    <property type="term" value="F:heme binding"/>
    <property type="evidence" value="ECO:0007669"/>
    <property type="project" value="InterPro"/>
</dbReference>
<dbReference type="GO" id="GO:0005344">
    <property type="term" value="F:oxygen carrier activity"/>
    <property type="evidence" value="ECO:0007669"/>
    <property type="project" value="InterPro"/>
</dbReference>
<organism evidence="8 9">
    <name type="scientific">Oceanobacillus limi</name>
    <dbReference type="NCBI Taxonomy" id="930131"/>
    <lineage>
        <taxon>Bacteria</taxon>
        <taxon>Bacillati</taxon>
        <taxon>Bacillota</taxon>
        <taxon>Bacilli</taxon>
        <taxon>Bacillales</taxon>
        <taxon>Bacillaceae</taxon>
        <taxon>Oceanobacillus</taxon>
    </lineage>
</organism>
<evidence type="ECO:0000256" key="7">
    <source>
        <dbReference type="PIRSR" id="PIRSR601486-1"/>
    </source>
</evidence>
<dbReference type="SUPFAM" id="SSF46458">
    <property type="entry name" value="Globin-like"/>
    <property type="match status" value="1"/>
</dbReference>
<dbReference type="EMBL" id="FOHE01000006">
    <property type="protein sequence ID" value="SET15723.1"/>
    <property type="molecule type" value="Genomic_DNA"/>
</dbReference>
<evidence type="ECO:0000256" key="5">
    <source>
        <dbReference type="ARBA" id="ARBA00023004"/>
    </source>
</evidence>
<keyword evidence="9" id="KW-1185">Reference proteome</keyword>
<evidence type="ECO:0000256" key="4">
    <source>
        <dbReference type="ARBA" id="ARBA00022723"/>
    </source>
</evidence>
<dbReference type="OrthoDB" id="9790913at2"/>
<dbReference type="PANTHER" id="PTHR47366:SF1">
    <property type="entry name" value="TWO-ON-TWO HEMOGLOBIN-3"/>
    <property type="match status" value="1"/>
</dbReference>
<evidence type="ECO:0000313" key="8">
    <source>
        <dbReference type="EMBL" id="SET15723.1"/>
    </source>
</evidence>
<feature type="binding site" description="distal binding residue" evidence="7">
    <location>
        <position position="119"/>
    </location>
    <ligand>
        <name>heme</name>
        <dbReference type="ChEBI" id="CHEBI:30413"/>
    </ligand>
    <ligandPart>
        <name>Fe</name>
        <dbReference type="ChEBI" id="CHEBI:18248"/>
    </ligandPart>
</feature>
<evidence type="ECO:0000256" key="6">
    <source>
        <dbReference type="ARBA" id="ARBA00034496"/>
    </source>
</evidence>
<dbReference type="InterPro" id="IPR044203">
    <property type="entry name" value="GlbO/GLB3-like"/>
</dbReference>
<sequence length="126" mass="14590">MSEHGTIYEAIGGFETVERLVTAFYSRVGNHPKLTPIFPEDLTETARKQSLFLTQFFGGPKLYSEEFGHPMLRRRHLPFEITPDRRDAWIACMDAALDEAKIEEPYRTAIFERLTMTAHHMMNTPD</sequence>
<dbReference type="GO" id="GO:0019825">
    <property type="term" value="F:oxygen binding"/>
    <property type="evidence" value="ECO:0007669"/>
    <property type="project" value="InterPro"/>
</dbReference>
<dbReference type="AlphaFoldDB" id="A0A1I0C852"/>
<dbReference type="STRING" id="930131.SAMN05216389_10688"/>
<dbReference type="PANTHER" id="PTHR47366">
    <property type="entry name" value="TWO-ON-TWO HEMOGLOBIN-3"/>
    <property type="match status" value="1"/>
</dbReference>
<protein>
    <submittedName>
        <fullName evidence="8">Hemoglobin</fullName>
    </submittedName>
</protein>
<dbReference type="Pfam" id="PF01152">
    <property type="entry name" value="Bac_globin"/>
    <property type="match status" value="1"/>
</dbReference>
<dbReference type="GO" id="GO:0046872">
    <property type="term" value="F:metal ion binding"/>
    <property type="evidence" value="ECO:0007669"/>
    <property type="project" value="UniProtKB-KW"/>
</dbReference>
<comment type="similarity">
    <text evidence="6">Belongs to the truncated hemoglobin family. Group II subfamily.</text>
</comment>
<dbReference type="Gene3D" id="1.10.490.10">
    <property type="entry name" value="Globins"/>
    <property type="match status" value="1"/>
</dbReference>
<keyword evidence="2" id="KW-0813">Transport</keyword>
<keyword evidence="5" id="KW-0408">Iron</keyword>
<dbReference type="FunFam" id="1.10.490.10:FF:000004">
    <property type="entry name" value="Group 2 hemoglobin yjbI"/>
    <property type="match status" value="1"/>
</dbReference>
<keyword evidence="4" id="KW-0479">Metal-binding</keyword>
<accession>A0A1I0C852</accession>
<reference evidence="8 9" key="1">
    <citation type="submission" date="2016-10" db="EMBL/GenBank/DDBJ databases">
        <authorList>
            <person name="de Groot N.N."/>
        </authorList>
    </citation>
    <scope>NUCLEOTIDE SEQUENCE [LARGE SCALE GENOMIC DNA]</scope>
    <source>
        <strain evidence="8 9">IBRC-M 10780</strain>
    </source>
</reference>
<name>A0A1I0C852_9BACI</name>
<evidence type="ECO:0000256" key="1">
    <source>
        <dbReference type="ARBA" id="ARBA00001971"/>
    </source>
</evidence>
<evidence type="ECO:0000256" key="2">
    <source>
        <dbReference type="ARBA" id="ARBA00022448"/>
    </source>
</evidence>
<dbReference type="InterPro" id="IPR012292">
    <property type="entry name" value="Globin/Proto"/>
</dbReference>
<comment type="cofactor">
    <cofactor evidence="1">
        <name>heme</name>
        <dbReference type="ChEBI" id="CHEBI:30413"/>
    </cofactor>
</comment>
<dbReference type="RefSeq" id="WP_090868726.1">
    <property type="nucleotide sequence ID" value="NZ_FOHE01000006.1"/>
</dbReference>
<dbReference type="InterPro" id="IPR019795">
    <property type="entry name" value="Globin_bac-like_CS"/>
</dbReference>
<dbReference type="InterPro" id="IPR009050">
    <property type="entry name" value="Globin-like_sf"/>
</dbReference>
<dbReference type="InterPro" id="IPR001486">
    <property type="entry name" value="Hemoglobin_trunc"/>
</dbReference>
<evidence type="ECO:0000313" key="9">
    <source>
        <dbReference type="Proteomes" id="UP000198618"/>
    </source>
</evidence>
<evidence type="ECO:0000256" key="3">
    <source>
        <dbReference type="ARBA" id="ARBA00022617"/>
    </source>
</evidence>
<gene>
    <name evidence="8" type="ORF">SAMN05216389_10688</name>
</gene>
<dbReference type="Proteomes" id="UP000198618">
    <property type="component" value="Unassembled WGS sequence"/>
</dbReference>
<proteinExistence type="inferred from homology"/>
<dbReference type="PROSITE" id="PS01213">
    <property type="entry name" value="GLOBIN_FAM_2"/>
    <property type="match status" value="1"/>
</dbReference>